<dbReference type="CDD" id="cd02440">
    <property type="entry name" value="AdoMet_MTases"/>
    <property type="match status" value="1"/>
</dbReference>
<comment type="caution">
    <text evidence="2">The sequence shown here is derived from an EMBL/GenBank/DDBJ whole genome shotgun (WGS) entry which is preliminary data.</text>
</comment>
<dbReference type="Pfam" id="PF18096">
    <property type="entry name" value="Thump_like"/>
    <property type="match status" value="1"/>
</dbReference>
<dbReference type="EMBL" id="MQSV01000001">
    <property type="protein sequence ID" value="OKL49754.1"/>
    <property type="molecule type" value="Genomic_DNA"/>
</dbReference>
<evidence type="ECO:0000313" key="2">
    <source>
        <dbReference type="EMBL" id="OKL49754.1"/>
    </source>
</evidence>
<keyword evidence="3" id="KW-1185">Reference proteome</keyword>
<dbReference type="STRING" id="1921764.BSR28_00405"/>
<evidence type="ECO:0000313" key="3">
    <source>
        <dbReference type="Proteomes" id="UP000186785"/>
    </source>
</evidence>
<gene>
    <name evidence="2" type="ORF">BSR29_02045</name>
</gene>
<dbReference type="OrthoDB" id="9810570at2"/>
<dbReference type="AlphaFoldDB" id="A0A1Q5PQB3"/>
<proteinExistence type="predicted"/>
<dbReference type="InterPro" id="IPR041497">
    <property type="entry name" value="Thump-like"/>
</dbReference>
<evidence type="ECO:0000259" key="1">
    <source>
        <dbReference type="Pfam" id="PF18096"/>
    </source>
</evidence>
<sequence length="428" mass="46510">MSEPVILSPEAQELLGQLGDFSPENTLQIAQKWRSAGYEAPVVASVMTQVELRRKAQAKFGPQAQNLYFTIDGLEQASRSLIANWHAQQWRQAGITHVADLGCGVGTESLANAQHGLKVEAFEIDPETAALTKANLAPYPEATVHNTDLFEVAKLVPRPQGLFADPARRTNGKRLIHPDQWLPPLPQLLSLREVSPNLMIKVAPGLAREHFPADSHVAYLSVAGSLVEACILTGKLAELQGGPGRSAVILTSDHTYRFMDSDCRNPQAEPVHLDRVHQAAPGDYLFEPDPALVRSGTLASFCEDYGLSLLDEHLAYLVLPAGQEIPSDPAFKASIQGFKVLEVQALKPKALKQRVTALGWDQVDILVRGVQVVPEQLRTQLGLGGKKKGKAAKRKTAQRGHESAHQHGAIICARVGEDHLAFLCEPLG</sequence>
<organism evidence="2 3">
    <name type="scientific">Boudabousia liubingyangii</name>
    <dbReference type="NCBI Taxonomy" id="1921764"/>
    <lineage>
        <taxon>Bacteria</taxon>
        <taxon>Bacillati</taxon>
        <taxon>Actinomycetota</taxon>
        <taxon>Actinomycetes</taxon>
        <taxon>Actinomycetales</taxon>
        <taxon>Actinomycetaceae</taxon>
        <taxon>Boudabousia</taxon>
    </lineage>
</organism>
<reference evidence="2 3" key="1">
    <citation type="submission" date="2016-11" db="EMBL/GenBank/DDBJ databases">
        <title>Actinomyces gypaetusis sp. nov. isolated from the vulture Gypaetus barbatus in Qinghai Tibet Plateau China.</title>
        <authorList>
            <person name="Meng X."/>
        </authorList>
    </citation>
    <scope>NUCLEOTIDE SEQUENCE [LARGE SCALE GENOMIC DNA]</scope>
    <source>
        <strain evidence="2 3">VUL4_2</strain>
    </source>
</reference>
<dbReference type="InterPro" id="IPR029063">
    <property type="entry name" value="SAM-dependent_MTases_sf"/>
</dbReference>
<accession>A0A1Q5PQB3</accession>
<protein>
    <recommendedName>
        <fullName evidence="1">THUMP-like domain-containing protein</fullName>
    </recommendedName>
</protein>
<name>A0A1Q5PQB3_9ACTO</name>
<dbReference type="RefSeq" id="WP_073708638.1">
    <property type="nucleotide sequence ID" value="NZ_MQSV01000001.1"/>
</dbReference>
<dbReference type="SUPFAM" id="SSF53335">
    <property type="entry name" value="S-adenosyl-L-methionine-dependent methyltransferases"/>
    <property type="match status" value="1"/>
</dbReference>
<dbReference type="Gene3D" id="3.40.50.150">
    <property type="entry name" value="Vaccinia Virus protein VP39"/>
    <property type="match status" value="1"/>
</dbReference>
<feature type="domain" description="THUMP-like" evidence="1">
    <location>
        <begin position="336"/>
        <end position="426"/>
    </location>
</feature>
<dbReference type="Proteomes" id="UP000186785">
    <property type="component" value="Unassembled WGS sequence"/>
</dbReference>